<keyword evidence="2" id="KW-1185">Reference proteome</keyword>
<gene>
    <name evidence="1" type="ORF">SYYSPA8_12940</name>
</gene>
<protein>
    <submittedName>
        <fullName evidence="1">Uncharacterized protein</fullName>
    </submittedName>
</protein>
<dbReference type="Proteomes" id="UP001291653">
    <property type="component" value="Unassembled WGS sequence"/>
</dbReference>
<proteinExistence type="predicted"/>
<dbReference type="RefSeq" id="WP_323447261.1">
    <property type="nucleotide sequence ID" value="NZ_BSBI01000004.1"/>
</dbReference>
<organism evidence="1 2">
    <name type="scientific">Streptomyces yaizuensis</name>
    <dbReference type="NCBI Taxonomy" id="2989713"/>
    <lineage>
        <taxon>Bacteria</taxon>
        <taxon>Bacillati</taxon>
        <taxon>Actinomycetota</taxon>
        <taxon>Actinomycetes</taxon>
        <taxon>Kitasatosporales</taxon>
        <taxon>Streptomycetaceae</taxon>
        <taxon>Streptomyces</taxon>
    </lineage>
</organism>
<reference evidence="1 2" key="1">
    <citation type="submission" date="2022-10" db="EMBL/GenBank/DDBJ databases">
        <title>Draft genome sequence of Streptomyces sp. YSPA8.</title>
        <authorList>
            <person name="Moriuchi R."/>
            <person name="Dohra H."/>
            <person name="Yamamura H."/>
            <person name="Kodani S."/>
        </authorList>
    </citation>
    <scope>NUCLEOTIDE SEQUENCE [LARGE SCALE GENOMIC DNA]</scope>
    <source>
        <strain evidence="1 2">YSPA8</strain>
    </source>
</reference>
<dbReference type="EMBL" id="BSBI01000004">
    <property type="protein sequence ID" value="GLF95207.1"/>
    <property type="molecule type" value="Genomic_DNA"/>
</dbReference>
<name>A0ABQ5NXW5_9ACTN</name>
<evidence type="ECO:0000313" key="2">
    <source>
        <dbReference type="Proteomes" id="UP001291653"/>
    </source>
</evidence>
<comment type="caution">
    <text evidence="1">The sequence shown here is derived from an EMBL/GenBank/DDBJ whole genome shotgun (WGS) entry which is preliminary data.</text>
</comment>
<sequence>MLDGRAEPPPGRDGDDERDLVARARMMMPRPGHDNSTPAGSAAGVAAAAVALVKLAESAREAALLVAPGLPDRGTGLRLVPGGVL</sequence>
<accession>A0ABQ5NXW5</accession>
<evidence type="ECO:0000313" key="1">
    <source>
        <dbReference type="EMBL" id="GLF95207.1"/>
    </source>
</evidence>